<dbReference type="Pfam" id="PF15148">
    <property type="entry name" value="Apolipo_F"/>
    <property type="match status" value="1"/>
</dbReference>
<evidence type="ECO:0000313" key="3">
    <source>
        <dbReference type="Proteomes" id="UP001295444"/>
    </source>
</evidence>
<keyword evidence="1" id="KW-0732">Signal</keyword>
<evidence type="ECO:0008006" key="4">
    <source>
        <dbReference type="Google" id="ProtNLM"/>
    </source>
</evidence>
<organism evidence="2 3">
    <name type="scientific">Pelobates cultripes</name>
    <name type="common">Western spadefoot toad</name>
    <dbReference type="NCBI Taxonomy" id="61616"/>
    <lineage>
        <taxon>Eukaryota</taxon>
        <taxon>Metazoa</taxon>
        <taxon>Chordata</taxon>
        <taxon>Craniata</taxon>
        <taxon>Vertebrata</taxon>
        <taxon>Euteleostomi</taxon>
        <taxon>Amphibia</taxon>
        <taxon>Batrachia</taxon>
        <taxon>Anura</taxon>
        <taxon>Pelobatoidea</taxon>
        <taxon>Pelobatidae</taxon>
        <taxon>Pelobates</taxon>
    </lineage>
</organism>
<proteinExistence type="predicted"/>
<dbReference type="PANTHER" id="PTHR15011:SF3">
    <property type="entry name" value="APOLIPOPROTEIN F"/>
    <property type="match status" value="1"/>
</dbReference>
<keyword evidence="3" id="KW-1185">Reference proteome</keyword>
<sequence length="344" mass="38339">MHNAIWFVLFILQYPSRCQSQTSNSNLPNLIGSSEFLDRSDSVFKTHKYSWAKGNQSCAQLLEESQSYLKTLPPLSDLFVRPAIGMGLIQVGCLSKTDNFYLDIIENEHVRDMFRLLSEQWKMLSHPTSQYLSNKKHKLDIEALRFNLDSLSPFPLFRNVSHCSGFRQERKGVLLKGFDLGNHSSLQKARIYCDLLGPSCAGVLLDNSGQFYAVAMSGSYIIPQIGSSVWFHHCPVAHVRRRSTTSECQNEQEERIYNVMQWVPVVSGWYNAGSAIYYASNGCGVQAEDRAIEASLDLGTDALLAATGGSSSVVGIAVRPALKAGVKAAIQYFKQKPVPDQLSR</sequence>
<dbReference type="InterPro" id="IPR026114">
    <property type="entry name" value="APOF"/>
</dbReference>
<dbReference type="GO" id="GO:0008203">
    <property type="term" value="P:cholesterol metabolic process"/>
    <property type="evidence" value="ECO:0007669"/>
    <property type="project" value="TreeGrafter"/>
</dbReference>
<dbReference type="EMBL" id="OW240912">
    <property type="protein sequence ID" value="CAH2224366.1"/>
    <property type="molecule type" value="Genomic_DNA"/>
</dbReference>
<gene>
    <name evidence="2" type="ORF">PECUL_23A035889</name>
</gene>
<protein>
    <recommendedName>
        <fullName evidence="4">Apolipoprotein F</fullName>
    </recommendedName>
</protein>
<accession>A0AAD1R5G7</accession>
<name>A0AAD1R5G7_PELCU</name>
<evidence type="ECO:0000256" key="1">
    <source>
        <dbReference type="SAM" id="SignalP"/>
    </source>
</evidence>
<dbReference type="PANTHER" id="PTHR15011">
    <property type="entry name" value="APOLIPOPROTEIN F"/>
    <property type="match status" value="1"/>
</dbReference>
<dbReference type="AlphaFoldDB" id="A0AAD1R5G7"/>
<dbReference type="GO" id="GO:0005615">
    <property type="term" value="C:extracellular space"/>
    <property type="evidence" value="ECO:0007669"/>
    <property type="project" value="TreeGrafter"/>
</dbReference>
<dbReference type="Proteomes" id="UP001295444">
    <property type="component" value="Chromosome 01"/>
</dbReference>
<evidence type="ECO:0000313" key="2">
    <source>
        <dbReference type="EMBL" id="CAH2224366.1"/>
    </source>
</evidence>
<feature type="chain" id="PRO_5041938605" description="Apolipoprotein F" evidence="1">
    <location>
        <begin position="21"/>
        <end position="344"/>
    </location>
</feature>
<reference evidence="2" key="1">
    <citation type="submission" date="2022-03" db="EMBL/GenBank/DDBJ databases">
        <authorList>
            <person name="Alioto T."/>
            <person name="Alioto T."/>
            <person name="Gomez Garrido J."/>
        </authorList>
    </citation>
    <scope>NUCLEOTIDE SEQUENCE</scope>
</reference>
<feature type="signal peptide" evidence="1">
    <location>
        <begin position="1"/>
        <end position="20"/>
    </location>
</feature>